<gene>
    <name evidence="3" type="ORF">GCM10007205_19250</name>
</gene>
<sequence>MSHKKWIAVALLATAAISTTASADNRGVNTAVGAVLGAVIGNTVGGQEGAVVGGVLGAVVGATASSGRNDRRYASRPRGGYRQPVYYQPAPRGYAYGHDYRGGHYHDARRVGYQRYEREYYRR</sequence>
<dbReference type="Pfam" id="PF13441">
    <property type="entry name" value="Gly-zipper_YMGG"/>
    <property type="match status" value="1"/>
</dbReference>
<dbReference type="AlphaFoldDB" id="A0A8J2XZF6"/>
<evidence type="ECO:0000313" key="4">
    <source>
        <dbReference type="Proteomes" id="UP000620266"/>
    </source>
</evidence>
<reference evidence="3" key="1">
    <citation type="journal article" date="2014" name="Int. J. Syst. Evol. Microbiol.">
        <title>Complete genome sequence of Corynebacterium casei LMG S-19264T (=DSM 44701T), isolated from a smear-ripened cheese.</title>
        <authorList>
            <consortium name="US DOE Joint Genome Institute (JGI-PGF)"/>
            <person name="Walter F."/>
            <person name="Albersmeier A."/>
            <person name="Kalinowski J."/>
            <person name="Ruckert C."/>
        </authorList>
    </citation>
    <scope>NUCLEOTIDE SEQUENCE</scope>
    <source>
        <strain evidence="3">CCM 7086</strain>
    </source>
</reference>
<organism evidence="3 4">
    <name type="scientific">Oxalicibacterium flavum</name>
    <dbReference type="NCBI Taxonomy" id="179467"/>
    <lineage>
        <taxon>Bacteria</taxon>
        <taxon>Pseudomonadati</taxon>
        <taxon>Pseudomonadota</taxon>
        <taxon>Betaproteobacteria</taxon>
        <taxon>Burkholderiales</taxon>
        <taxon>Oxalobacteraceae</taxon>
        <taxon>Oxalicibacterium</taxon>
    </lineage>
</organism>
<comment type="caution">
    <text evidence="3">The sequence shown here is derived from an EMBL/GenBank/DDBJ whole genome shotgun (WGS) entry which is preliminary data.</text>
</comment>
<dbReference type="RefSeq" id="WP_188395995.1">
    <property type="nucleotide sequence ID" value="NZ_BMCG01000003.1"/>
</dbReference>
<reference evidence="3" key="2">
    <citation type="submission" date="2020-09" db="EMBL/GenBank/DDBJ databases">
        <authorList>
            <person name="Sun Q."/>
            <person name="Sedlacek I."/>
        </authorList>
    </citation>
    <scope>NUCLEOTIDE SEQUENCE</scope>
    <source>
        <strain evidence="3">CCM 7086</strain>
    </source>
</reference>
<dbReference type="Proteomes" id="UP000620266">
    <property type="component" value="Unassembled WGS sequence"/>
</dbReference>
<evidence type="ECO:0000313" key="3">
    <source>
        <dbReference type="EMBL" id="GGC10316.1"/>
    </source>
</evidence>
<dbReference type="InterPro" id="IPR027367">
    <property type="entry name" value="Gly-zipper_YMGG"/>
</dbReference>
<evidence type="ECO:0000256" key="1">
    <source>
        <dbReference type="SAM" id="SignalP"/>
    </source>
</evidence>
<feature type="signal peptide" evidence="1">
    <location>
        <begin position="1"/>
        <end position="23"/>
    </location>
</feature>
<keyword evidence="4" id="KW-1185">Reference proteome</keyword>
<evidence type="ECO:0000259" key="2">
    <source>
        <dbReference type="Pfam" id="PF13441"/>
    </source>
</evidence>
<dbReference type="EMBL" id="BMCG01000003">
    <property type="protein sequence ID" value="GGC10316.1"/>
    <property type="molecule type" value="Genomic_DNA"/>
</dbReference>
<keyword evidence="1" id="KW-0732">Signal</keyword>
<accession>A0A8J2XZF6</accession>
<feature type="domain" description="YMGG-like Gly-zipper" evidence="2">
    <location>
        <begin position="29"/>
        <end position="65"/>
    </location>
</feature>
<feature type="chain" id="PRO_5035236198" description="YMGG-like Gly-zipper domain-containing protein" evidence="1">
    <location>
        <begin position="24"/>
        <end position="123"/>
    </location>
</feature>
<proteinExistence type="predicted"/>
<name>A0A8J2XZF6_9BURK</name>
<protein>
    <recommendedName>
        <fullName evidence="2">YMGG-like Gly-zipper domain-containing protein</fullName>
    </recommendedName>
</protein>